<dbReference type="PANTHER" id="PTHR33026:SF7">
    <property type="entry name" value="OS03G0100275 PROTEIN"/>
    <property type="match status" value="1"/>
</dbReference>
<sequence>MSDQEKNASTNSPVGSNHSDLGEDLSDVFVSKSKLVGDDTKSLKFGKTLMDDKELDWMVTNRMVEMASVHLAENEVVLDLKPYECVVFRDQFAAGLRMPCQDFLEELLKAYNIEMHHLTSNGIAKITHFVWAMKSQDVNLDIRAFGALHEMHTQFRNKNMDGKTIIKYFGRCNFKPARGAKQISPASKNKWVENWYRY</sequence>
<feature type="compositionally biased region" description="Polar residues" evidence="1">
    <location>
        <begin position="7"/>
        <end position="19"/>
    </location>
</feature>
<accession>A0A811RDB9</accession>
<name>A0A811RDB9_9POAL</name>
<keyword evidence="4" id="KW-1185">Reference proteome</keyword>
<feature type="region of interest" description="Disordered" evidence="1">
    <location>
        <begin position="1"/>
        <end position="21"/>
    </location>
</feature>
<gene>
    <name evidence="3" type="ORF">NCGR_LOCUS51265</name>
</gene>
<feature type="domain" description="Transposase (putative) gypsy type" evidence="2">
    <location>
        <begin position="86"/>
        <end position="145"/>
    </location>
</feature>
<evidence type="ECO:0000313" key="4">
    <source>
        <dbReference type="Proteomes" id="UP000604825"/>
    </source>
</evidence>
<dbReference type="AlphaFoldDB" id="A0A811RDB9"/>
<organism evidence="3 4">
    <name type="scientific">Miscanthus lutarioriparius</name>
    <dbReference type="NCBI Taxonomy" id="422564"/>
    <lineage>
        <taxon>Eukaryota</taxon>
        <taxon>Viridiplantae</taxon>
        <taxon>Streptophyta</taxon>
        <taxon>Embryophyta</taxon>
        <taxon>Tracheophyta</taxon>
        <taxon>Spermatophyta</taxon>
        <taxon>Magnoliopsida</taxon>
        <taxon>Liliopsida</taxon>
        <taxon>Poales</taxon>
        <taxon>Poaceae</taxon>
        <taxon>PACMAD clade</taxon>
        <taxon>Panicoideae</taxon>
        <taxon>Andropogonodae</taxon>
        <taxon>Andropogoneae</taxon>
        <taxon>Saccharinae</taxon>
        <taxon>Miscanthus</taxon>
    </lineage>
</organism>
<dbReference type="OrthoDB" id="685425at2759"/>
<protein>
    <recommendedName>
        <fullName evidence="2">Transposase (putative) gypsy type domain-containing protein</fullName>
    </recommendedName>
</protein>
<comment type="caution">
    <text evidence="3">The sequence shown here is derived from an EMBL/GenBank/DDBJ whole genome shotgun (WGS) entry which is preliminary data.</text>
</comment>
<dbReference type="EMBL" id="CAJGYO010000014">
    <property type="protein sequence ID" value="CAD6267960.1"/>
    <property type="molecule type" value="Genomic_DNA"/>
</dbReference>
<dbReference type="InterPro" id="IPR007321">
    <property type="entry name" value="Transposase_28"/>
</dbReference>
<reference evidence="3" key="1">
    <citation type="submission" date="2020-10" db="EMBL/GenBank/DDBJ databases">
        <authorList>
            <person name="Han B."/>
            <person name="Lu T."/>
            <person name="Zhao Q."/>
            <person name="Huang X."/>
            <person name="Zhao Y."/>
        </authorList>
    </citation>
    <scope>NUCLEOTIDE SEQUENCE</scope>
</reference>
<dbReference type="PANTHER" id="PTHR33026">
    <property type="entry name" value="OS06G0360600 PROTEIN"/>
    <property type="match status" value="1"/>
</dbReference>
<proteinExistence type="predicted"/>
<evidence type="ECO:0000313" key="3">
    <source>
        <dbReference type="EMBL" id="CAD6267960.1"/>
    </source>
</evidence>
<dbReference type="Pfam" id="PF04195">
    <property type="entry name" value="Transposase_28"/>
    <property type="match status" value="1"/>
</dbReference>
<dbReference type="Proteomes" id="UP000604825">
    <property type="component" value="Unassembled WGS sequence"/>
</dbReference>
<evidence type="ECO:0000259" key="2">
    <source>
        <dbReference type="Pfam" id="PF04195"/>
    </source>
</evidence>
<evidence type="ECO:0000256" key="1">
    <source>
        <dbReference type="SAM" id="MobiDB-lite"/>
    </source>
</evidence>